<keyword evidence="4" id="KW-0704">Schiff base</keyword>
<protein>
    <recommendedName>
        <fullName evidence="2">3-dehydroquinate dehydratase</fullName>
        <ecNumber evidence="2">4.2.1.10</ecNumber>
    </recommendedName>
</protein>
<dbReference type="PANTHER" id="PTHR43699:SF1">
    <property type="entry name" value="3-DEHYDROQUINATE DEHYDRATASE"/>
    <property type="match status" value="1"/>
</dbReference>
<reference evidence="5" key="1">
    <citation type="submission" date="2020-10" db="EMBL/GenBank/DDBJ databases">
        <authorList>
            <person name="Gilroy R."/>
        </authorList>
    </citation>
    <scope>NUCLEOTIDE SEQUENCE</scope>
    <source>
        <strain evidence="5">B1-8020</strain>
    </source>
</reference>
<dbReference type="Proteomes" id="UP000823604">
    <property type="component" value="Unassembled WGS sequence"/>
</dbReference>
<dbReference type="CDD" id="cd00502">
    <property type="entry name" value="DHQase_I"/>
    <property type="match status" value="1"/>
</dbReference>
<proteinExistence type="predicted"/>
<keyword evidence="3" id="KW-0456">Lyase</keyword>
<dbReference type="PANTHER" id="PTHR43699">
    <property type="entry name" value="3-DEHYDROQUINATE DEHYDRATASE"/>
    <property type="match status" value="1"/>
</dbReference>
<dbReference type="SUPFAM" id="SSF55205">
    <property type="entry name" value="EPT/RTPC-like"/>
    <property type="match status" value="1"/>
</dbReference>
<dbReference type="EMBL" id="JADIMA010000017">
    <property type="protein sequence ID" value="MBO8472362.1"/>
    <property type="molecule type" value="Genomic_DNA"/>
</dbReference>
<dbReference type="Pfam" id="PF01487">
    <property type="entry name" value="DHquinase_I"/>
    <property type="match status" value="1"/>
</dbReference>
<name>A0A9D9IH50_9BACT</name>
<dbReference type="Gene3D" id="3.20.20.70">
    <property type="entry name" value="Aldolase class I"/>
    <property type="match status" value="1"/>
</dbReference>
<dbReference type="InterPro" id="IPR013785">
    <property type="entry name" value="Aldolase_TIM"/>
</dbReference>
<comment type="caution">
    <text evidence="5">The sequence shown here is derived from an EMBL/GenBank/DDBJ whole genome shotgun (WGS) entry which is preliminary data.</text>
</comment>
<reference evidence="5" key="2">
    <citation type="journal article" date="2021" name="PeerJ">
        <title>Extensive microbial diversity within the chicken gut microbiome revealed by metagenomics and culture.</title>
        <authorList>
            <person name="Gilroy R."/>
            <person name="Ravi A."/>
            <person name="Getino M."/>
            <person name="Pursley I."/>
            <person name="Horton D.L."/>
            <person name="Alikhan N.F."/>
            <person name="Baker D."/>
            <person name="Gharbi K."/>
            <person name="Hall N."/>
            <person name="Watson M."/>
            <person name="Adriaenssens E.M."/>
            <person name="Foster-Nyarko E."/>
            <person name="Jarju S."/>
            <person name="Secka A."/>
            <person name="Antonio M."/>
            <person name="Oren A."/>
            <person name="Chaudhuri R.R."/>
            <person name="La Ragione R."/>
            <person name="Hildebrand F."/>
            <person name="Pallen M.J."/>
        </authorList>
    </citation>
    <scope>NUCLEOTIDE SEQUENCE</scope>
    <source>
        <strain evidence="5">B1-8020</strain>
    </source>
</reference>
<dbReference type="SUPFAM" id="SSF51569">
    <property type="entry name" value="Aldolase"/>
    <property type="match status" value="1"/>
</dbReference>
<evidence type="ECO:0000256" key="2">
    <source>
        <dbReference type="ARBA" id="ARBA00012060"/>
    </source>
</evidence>
<comment type="catalytic activity">
    <reaction evidence="1">
        <text>3-dehydroquinate = 3-dehydroshikimate + H2O</text>
        <dbReference type="Rhea" id="RHEA:21096"/>
        <dbReference type="ChEBI" id="CHEBI:15377"/>
        <dbReference type="ChEBI" id="CHEBI:16630"/>
        <dbReference type="ChEBI" id="CHEBI:32364"/>
        <dbReference type="EC" id="4.2.1.10"/>
    </reaction>
</comment>
<dbReference type="InterPro" id="IPR050146">
    <property type="entry name" value="Type-I_3-dehydroquinase"/>
</dbReference>
<dbReference type="InterPro" id="IPR013792">
    <property type="entry name" value="RNA3'P_cycl/enolpyr_Trfase_a/b"/>
</dbReference>
<dbReference type="AlphaFoldDB" id="A0A9D9IH50"/>
<dbReference type="GO" id="GO:0046279">
    <property type="term" value="P:3,4-dihydroxybenzoate biosynthetic process"/>
    <property type="evidence" value="ECO:0007669"/>
    <property type="project" value="TreeGrafter"/>
</dbReference>
<gene>
    <name evidence="5" type="ORF">IAB81_01860</name>
</gene>
<evidence type="ECO:0000256" key="4">
    <source>
        <dbReference type="ARBA" id="ARBA00023270"/>
    </source>
</evidence>
<sequence>MICISIQKTTFEETLALLESPAVEMAELRLDLSDYTVREVERLCSLPVPVIATCRYAVADAEKTEKQLSAAICAGAAFTDIELEMPKALSVRLCEQARGHGCRVIRSWHDFKGTPGIETLEAKVRECLAGGGDIVKVVTMALSPEDSAKVLSLYSDEVSAGLEGRLVAFAMGEAGRQSRIASLGLGAPFTYACMDGRPTAPGQPEARNIYMQIYGTVSPLRLIDGKVEIPQSKSTVQRRIIAAALAGEDYEIDENDLNDDVRAAMSVSSLIKNRMIEKKNGVEKQ</sequence>
<evidence type="ECO:0000313" key="5">
    <source>
        <dbReference type="EMBL" id="MBO8472362.1"/>
    </source>
</evidence>
<dbReference type="EC" id="4.2.1.10" evidence="2"/>
<evidence type="ECO:0000313" key="6">
    <source>
        <dbReference type="Proteomes" id="UP000823604"/>
    </source>
</evidence>
<evidence type="ECO:0000256" key="1">
    <source>
        <dbReference type="ARBA" id="ARBA00001864"/>
    </source>
</evidence>
<dbReference type="InterPro" id="IPR001381">
    <property type="entry name" value="DHquinase_I"/>
</dbReference>
<evidence type="ECO:0000256" key="3">
    <source>
        <dbReference type="ARBA" id="ARBA00023239"/>
    </source>
</evidence>
<dbReference type="GO" id="GO:0003855">
    <property type="term" value="F:3-dehydroquinate dehydratase activity"/>
    <property type="evidence" value="ECO:0007669"/>
    <property type="project" value="UniProtKB-EC"/>
</dbReference>
<organism evidence="5 6">
    <name type="scientific">Candidatus Merdivivens pullicola</name>
    <dbReference type="NCBI Taxonomy" id="2840872"/>
    <lineage>
        <taxon>Bacteria</taxon>
        <taxon>Pseudomonadati</taxon>
        <taxon>Bacteroidota</taxon>
        <taxon>Bacteroidia</taxon>
        <taxon>Bacteroidales</taxon>
        <taxon>Muribaculaceae</taxon>
        <taxon>Muribaculaceae incertae sedis</taxon>
        <taxon>Candidatus Merdivivens</taxon>
    </lineage>
</organism>
<accession>A0A9D9IH50</accession>